<sequence>MIHNANYCTSPPAEEMSQLRPGVLMRHCLFMHLLVIFIILFSSVVFGFLPAAGFRGCRNSQNDFPGVSPRGRLIAVELFGVNSSESFIYGSPTCTVTLLRI</sequence>
<dbReference type="AlphaFoldDB" id="A0A5N6SWG4"/>
<keyword evidence="3" id="KW-1185">Reference proteome</keyword>
<gene>
    <name evidence="2" type="ORF">BDV38DRAFT_244882</name>
</gene>
<reference evidence="2 3" key="1">
    <citation type="submission" date="2019-04" db="EMBL/GenBank/DDBJ databases">
        <title>Friends and foes A comparative genomics study of 23 Aspergillus species from section Flavi.</title>
        <authorList>
            <consortium name="DOE Joint Genome Institute"/>
            <person name="Kjaerbolling I."/>
            <person name="Vesth T."/>
            <person name="Frisvad J.C."/>
            <person name="Nybo J.L."/>
            <person name="Theobald S."/>
            <person name="Kildgaard S."/>
            <person name="Isbrandt T."/>
            <person name="Kuo A."/>
            <person name="Sato A."/>
            <person name="Lyhne E.K."/>
            <person name="Kogle M.E."/>
            <person name="Wiebenga A."/>
            <person name="Kun R.S."/>
            <person name="Lubbers R.J."/>
            <person name="Makela M.R."/>
            <person name="Barry K."/>
            <person name="Chovatia M."/>
            <person name="Clum A."/>
            <person name="Daum C."/>
            <person name="Haridas S."/>
            <person name="He G."/>
            <person name="LaButti K."/>
            <person name="Lipzen A."/>
            <person name="Mondo S."/>
            <person name="Riley R."/>
            <person name="Salamov A."/>
            <person name="Simmons B.A."/>
            <person name="Magnuson J.K."/>
            <person name="Henrissat B."/>
            <person name="Mortensen U.H."/>
            <person name="Larsen T.O."/>
            <person name="Devries R.P."/>
            <person name="Grigoriev I.V."/>
            <person name="Machida M."/>
            <person name="Baker S.E."/>
            <person name="Andersen M.R."/>
        </authorList>
    </citation>
    <scope>NUCLEOTIDE SEQUENCE [LARGE SCALE GENOMIC DNA]</scope>
    <source>
        <strain evidence="2 3">CBS 117625</strain>
    </source>
</reference>
<dbReference type="GeneID" id="43638601"/>
<dbReference type="EMBL" id="ML743572">
    <property type="protein sequence ID" value="KAE8138227.1"/>
    <property type="molecule type" value="Genomic_DNA"/>
</dbReference>
<name>A0A5N6SWG4_ASPPS</name>
<evidence type="ECO:0000313" key="2">
    <source>
        <dbReference type="EMBL" id="KAE8138227.1"/>
    </source>
</evidence>
<evidence type="ECO:0000313" key="3">
    <source>
        <dbReference type="Proteomes" id="UP000325672"/>
    </source>
</evidence>
<protein>
    <submittedName>
        <fullName evidence="2">Uncharacterized protein</fullName>
    </submittedName>
</protein>
<dbReference type="Proteomes" id="UP000325672">
    <property type="component" value="Unassembled WGS sequence"/>
</dbReference>
<evidence type="ECO:0000256" key="1">
    <source>
        <dbReference type="SAM" id="Phobius"/>
    </source>
</evidence>
<feature type="transmembrane region" description="Helical" evidence="1">
    <location>
        <begin position="29"/>
        <end position="49"/>
    </location>
</feature>
<proteinExistence type="predicted"/>
<keyword evidence="1" id="KW-0812">Transmembrane</keyword>
<dbReference type="RefSeq" id="XP_031914290.1">
    <property type="nucleotide sequence ID" value="XM_032054391.1"/>
</dbReference>
<organism evidence="2 3">
    <name type="scientific">Aspergillus pseudotamarii</name>
    <dbReference type="NCBI Taxonomy" id="132259"/>
    <lineage>
        <taxon>Eukaryota</taxon>
        <taxon>Fungi</taxon>
        <taxon>Dikarya</taxon>
        <taxon>Ascomycota</taxon>
        <taxon>Pezizomycotina</taxon>
        <taxon>Eurotiomycetes</taxon>
        <taxon>Eurotiomycetidae</taxon>
        <taxon>Eurotiales</taxon>
        <taxon>Aspergillaceae</taxon>
        <taxon>Aspergillus</taxon>
        <taxon>Aspergillus subgen. Circumdati</taxon>
    </lineage>
</organism>
<keyword evidence="1" id="KW-0472">Membrane</keyword>
<accession>A0A5N6SWG4</accession>
<keyword evidence="1" id="KW-1133">Transmembrane helix</keyword>